<evidence type="ECO:0000256" key="2">
    <source>
        <dbReference type="ARBA" id="ARBA00007935"/>
    </source>
</evidence>
<dbReference type="GO" id="GO:0022857">
    <property type="term" value="F:transmembrane transporter activity"/>
    <property type="evidence" value="ECO:0007669"/>
    <property type="project" value="InterPro"/>
</dbReference>
<evidence type="ECO:0000313" key="10">
    <source>
        <dbReference type="Proteomes" id="UP000634476"/>
    </source>
</evidence>
<comment type="subcellular location">
    <subcellularLocation>
        <location evidence="1">Cell membrane</location>
        <topology evidence="1">Multi-pass membrane protein</topology>
    </subcellularLocation>
</comment>
<dbReference type="InterPro" id="IPR000522">
    <property type="entry name" value="ABC_transptr_permease_BtuC"/>
</dbReference>
<evidence type="ECO:0000256" key="1">
    <source>
        <dbReference type="ARBA" id="ARBA00004651"/>
    </source>
</evidence>
<feature type="transmembrane region" description="Helical" evidence="8">
    <location>
        <begin position="120"/>
        <end position="140"/>
    </location>
</feature>
<evidence type="ECO:0000256" key="8">
    <source>
        <dbReference type="SAM" id="Phobius"/>
    </source>
</evidence>
<dbReference type="GO" id="GO:0033214">
    <property type="term" value="P:siderophore-iron import into cell"/>
    <property type="evidence" value="ECO:0007669"/>
    <property type="project" value="TreeGrafter"/>
</dbReference>
<dbReference type="GO" id="GO:0005886">
    <property type="term" value="C:plasma membrane"/>
    <property type="evidence" value="ECO:0007669"/>
    <property type="project" value="UniProtKB-SubCell"/>
</dbReference>
<dbReference type="Proteomes" id="UP000634476">
    <property type="component" value="Unassembled WGS sequence"/>
</dbReference>
<feature type="transmembrane region" description="Helical" evidence="8">
    <location>
        <begin position="435"/>
        <end position="456"/>
    </location>
</feature>
<proteinExistence type="inferred from homology"/>
<comment type="similarity">
    <text evidence="2">Belongs to the binding-protein-dependent transport system permease family. FecCD subfamily.</text>
</comment>
<evidence type="ECO:0000256" key="5">
    <source>
        <dbReference type="ARBA" id="ARBA00022692"/>
    </source>
</evidence>
<feature type="transmembrane region" description="Helical" evidence="8">
    <location>
        <begin position="520"/>
        <end position="541"/>
    </location>
</feature>
<dbReference type="PANTHER" id="PTHR30472">
    <property type="entry name" value="FERRIC ENTEROBACTIN TRANSPORT SYSTEM PERMEASE PROTEIN"/>
    <property type="match status" value="1"/>
</dbReference>
<keyword evidence="4" id="KW-1003">Cell membrane</keyword>
<sequence>MFTQPRTSPLVFGLCAAALLGLAALSVLTGAGRIAPGQVVDYLLGARGDEHLEMVVATLRLPRTLAAVVVGAALGVSGMLLQSVTRNPLAETGLLGVNSGAALGVVVGIVYAGAQTGGAYLVWALGGAFAATGVVLLLGSRFSPLKLLLAGAALSATLTGITSALLVADPVTFDQYRFWVLGSLAGVPLERVLTVLPAILAGLGMAALAARPLAALSLGDDVAVTLGHRPGRVRITVTVAVTLLSAAAVAVAGPVGFLGLLAGYVARTVLRGRIGPQIALSGLAGAVVLLGSDVLARVVIRPYEAPVSLLIAVLGAPVLIVVARSRAVAAGAGDLIAEKSSRGRGILRSRTRGTGGSAPRPSDALPVRLGAFSVLLPLRSSTAAVLLAGLAAAAGVVAITAGQSAMTAGQALNALLGTGEGGQVLLVQQIRLPRIVAGLTAGAALGLSGCLTQALARNRLATPDMLGINQGAVIAVMLAGLTSSAATLFEHWWTGPLGALVAAVVVFGISGGIGTRGYRFIITGLAVTTLAGALVQSLLAWRGLSAATAVHAWTVGSLTGRGYPVALPVAAGLAVLLPAALALARRLAVLRFDEDVSAGLGVSPRTTRLLILALAVVLAGLGIGIGGPIAFVALAAPVIAARLSGPARLPLIGAPLTGAALVVTADTVGRVVADGAEIPAGVVTSILGGPFLLWTLLSDRR</sequence>
<feature type="transmembrane region" description="Helical" evidence="8">
    <location>
        <begin position="278"/>
        <end position="300"/>
    </location>
</feature>
<keyword evidence="10" id="KW-1185">Reference proteome</keyword>
<feature type="transmembrane region" description="Helical" evidence="8">
    <location>
        <begin position="307"/>
        <end position="325"/>
    </location>
</feature>
<feature type="transmembrane region" description="Helical" evidence="8">
    <location>
        <begin position="383"/>
        <end position="402"/>
    </location>
</feature>
<keyword evidence="3" id="KW-0813">Transport</keyword>
<dbReference type="InterPro" id="IPR037294">
    <property type="entry name" value="ABC_BtuC-like"/>
</dbReference>
<feature type="transmembrane region" description="Helical" evidence="8">
    <location>
        <begin position="192"/>
        <end position="214"/>
    </location>
</feature>
<accession>A0A8J3WVD1</accession>
<feature type="transmembrane region" description="Helical" evidence="8">
    <location>
        <begin position="496"/>
        <end position="514"/>
    </location>
</feature>
<dbReference type="Gene3D" id="1.10.3470.10">
    <property type="entry name" value="ABC transporter involved in vitamin B12 uptake, BtuC"/>
    <property type="match status" value="2"/>
</dbReference>
<feature type="transmembrane region" description="Helical" evidence="8">
    <location>
        <begin position="468"/>
        <end position="489"/>
    </location>
</feature>
<keyword evidence="5 8" id="KW-0812">Transmembrane</keyword>
<protein>
    <recommendedName>
        <fullName evidence="11">Iron complex transport system permease protein</fullName>
    </recommendedName>
</protein>
<feature type="transmembrane region" description="Helical" evidence="8">
    <location>
        <begin position="147"/>
        <end position="168"/>
    </location>
</feature>
<evidence type="ECO:0000256" key="4">
    <source>
        <dbReference type="ARBA" id="ARBA00022475"/>
    </source>
</evidence>
<feature type="transmembrane region" description="Helical" evidence="8">
    <location>
        <begin position="61"/>
        <end position="81"/>
    </location>
</feature>
<gene>
    <name evidence="9" type="ORF">Pta02_27950</name>
</gene>
<keyword evidence="6 8" id="KW-1133">Transmembrane helix</keyword>
<feature type="transmembrane region" description="Helical" evidence="8">
    <location>
        <begin position="235"/>
        <end position="266"/>
    </location>
</feature>
<dbReference type="RefSeq" id="WP_203875193.1">
    <property type="nucleotide sequence ID" value="NZ_BOOK01000018.1"/>
</dbReference>
<feature type="transmembrane region" description="Helical" evidence="8">
    <location>
        <begin position="609"/>
        <end position="639"/>
    </location>
</feature>
<evidence type="ECO:0008006" key="11">
    <source>
        <dbReference type="Google" id="ProtNLM"/>
    </source>
</evidence>
<keyword evidence="7 8" id="KW-0472">Membrane</keyword>
<dbReference type="AlphaFoldDB" id="A0A8J3WVD1"/>
<evidence type="ECO:0000256" key="6">
    <source>
        <dbReference type="ARBA" id="ARBA00022989"/>
    </source>
</evidence>
<dbReference type="CDD" id="cd06550">
    <property type="entry name" value="TM_ABC_iron-siderophores_like"/>
    <property type="match status" value="1"/>
</dbReference>
<reference evidence="9" key="1">
    <citation type="submission" date="2021-01" db="EMBL/GenBank/DDBJ databases">
        <title>Whole genome shotgun sequence of Planobispora takensis NBRC 109077.</title>
        <authorList>
            <person name="Komaki H."/>
            <person name="Tamura T."/>
        </authorList>
    </citation>
    <scope>NUCLEOTIDE SEQUENCE</scope>
    <source>
        <strain evidence="9">NBRC 109077</strain>
    </source>
</reference>
<organism evidence="9 10">
    <name type="scientific">Planobispora takensis</name>
    <dbReference type="NCBI Taxonomy" id="1367882"/>
    <lineage>
        <taxon>Bacteria</taxon>
        <taxon>Bacillati</taxon>
        <taxon>Actinomycetota</taxon>
        <taxon>Actinomycetes</taxon>
        <taxon>Streptosporangiales</taxon>
        <taxon>Streptosporangiaceae</taxon>
        <taxon>Planobispora</taxon>
    </lineage>
</organism>
<dbReference type="SUPFAM" id="SSF81345">
    <property type="entry name" value="ABC transporter involved in vitamin B12 uptake, BtuC"/>
    <property type="match status" value="2"/>
</dbReference>
<evidence type="ECO:0000256" key="3">
    <source>
        <dbReference type="ARBA" id="ARBA00022448"/>
    </source>
</evidence>
<feature type="transmembrane region" description="Helical" evidence="8">
    <location>
        <begin position="678"/>
        <end position="697"/>
    </location>
</feature>
<feature type="transmembrane region" description="Helical" evidence="8">
    <location>
        <begin position="562"/>
        <end position="584"/>
    </location>
</feature>
<feature type="transmembrane region" description="Helical" evidence="8">
    <location>
        <begin position="93"/>
        <end position="114"/>
    </location>
</feature>
<dbReference type="Pfam" id="PF01032">
    <property type="entry name" value="FecCD"/>
    <property type="match status" value="2"/>
</dbReference>
<evidence type="ECO:0000256" key="7">
    <source>
        <dbReference type="ARBA" id="ARBA00023136"/>
    </source>
</evidence>
<dbReference type="PANTHER" id="PTHR30472:SF1">
    <property type="entry name" value="FE(3+) DICITRATE TRANSPORT SYSTEM PERMEASE PROTEIN FECC-RELATED"/>
    <property type="match status" value="1"/>
</dbReference>
<name>A0A8J3WVD1_9ACTN</name>
<evidence type="ECO:0000313" key="9">
    <source>
        <dbReference type="EMBL" id="GII00787.1"/>
    </source>
</evidence>
<comment type="caution">
    <text evidence="9">The sequence shown here is derived from an EMBL/GenBank/DDBJ whole genome shotgun (WGS) entry which is preliminary data.</text>
</comment>
<dbReference type="EMBL" id="BOOK01000018">
    <property type="protein sequence ID" value="GII00787.1"/>
    <property type="molecule type" value="Genomic_DNA"/>
</dbReference>